<feature type="non-terminal residue" evidence="1">
    <location>
        <position position="92"/>
    </location>
</feature>
<dbReference type="InterPro" id="IPR011990">
    <property type="entry name" value="TPR-like_helical_dom_sf"/>
</dbReference>
<protein>
    <recommendedName>
        <fullName evidence="3">Pentatricopeptide repeat-containing protein, chloroplastic</fullName>
    </recommendedName>
</protein>
<organism evidence="1 2">
    <name type="scientific">Symbiodinium pilosum</name>
    <name type="common">Dinoflagellate</name>
    <dbReference type="NCBI Taxonomy" id="2952"/>
    <lineage>
        <taxon>Eukaryota</taxon>
        <taxon>Sar</taxon>
        <taxon>Alveolata</taxon>
        <taxon>Dinophyceae</taxon>
        <taxon>Suessiales</taxon>
        <taxon>Symbiodiniaceae</taxon>
        <taxon>Symbiodinium</taxon>
    </lineage>
</organism>
<dbReference type="AlphaFoldDB" id="A0A812YJP4"/>
<evidence type="ECO:0000313" key="1">
    <source>
        <dbReference type="EMBL" id="CAE7785529.1"/>
    </source>
</evidence>
<dbReference type="Proteomes" id="UP000649617">
    <property type="component" value="Unassembled WGS sequence"/>
</dbReference>
<feature type="non-terminal residue" evidence="1">
    <location>
        <position position="1"/>
    </location>
</feature>
<evidence type="ECO:0000313" key="2">
    <source>
        <dbReference type="Proteomes" id="UP000649617"/>
    </source>
</evidence>
<accession>A0A812YJP4</accession>
<proteinExistence type="predicted"/>
<dbReference type="OrthoDB" id="414524at2759"/>
<dbReference type="Gene3D" id="1.25.40.10">
    <property type="entry name" value="Tetratricopeptide repeat domain"/>
    <property type="match status" value="1"/>
</dbReference>
<sequence length="92" mass="9920">LQRGSLDGVLWSFVMTATADASQWEFALQLLDDMVAWRLRADSVSLNVRLAAAAHGGWQSALRELLVIATSGCVDLVGWSSAINTCGQAGRW</sequence>
<gene>
    <name evidence="1" type="ORF">SPIL2461_LOCUS23407</name>
</gene>
<comment type="caution">
    <text evidence="1">The sequence shown here is derived from an EMBL/GenBank/DDBJ whole genome shotgun (WGS) entry which is preliminary data.</text>
</comment>
<keyword evidence="2" id="KW-1185">Reference proteome</keyword>
<evidence type="ECO:0008006" key="3">
    <source>
        <dbReference type="Google" id="ProtNLM"/>
    </source>
</evidence>
<name>A0A812YJP4_SYMPI</name>
<reference evidence="1" key="1">
    <citation type="submission" date="2021-02" db="EMBL/GenBank/DDBJ databases">
        <authorList>
            <person name="Dougan E. K."/>
            <person name="Rhodes N."/>
            <person name="Thang M."/>
            <person name="Chan C."/>
        </authorList>
    </citation>
    <scope>NUCLEOTIDE SEQUENCE</scope>
</reference>
<dbReference type="EMBL" id="CAJNIZ010048270">
    <property type="protein sequence ID" value="CAE7785529.1"/>
    <property type="molecule type" value="Genomic_DNA"/>
</dbReference>